<organism evidence="12 13">
    <name type="scientific">Paenibacillus stellifer</name>
    <dbReference type="NCBI Taxonomy" id="169760"/>
    <lineage>
        <taxon>Bacteria</taxon>
        <taxon>Bacillati</taxon>
        <taxon>Bacillota</taxon>
        <taxon>Bacilli</taxon>
        <taxon>Bacillales</taxon>
        <taxon>Paenibacillaceae</taxon>
        <taxon>Paenibacillus</taxon>
    </lineage>
</organism>
<dbReference type="HAMAP" id="MF_00321">
    <property type="entry name" value="GTPase_EngB"/>
    <property type="match status" value="1"/>
</dbReference>
<dbReference type="OrthoDB" id="9804921at2"/>
<sequence length="208" mass="23518">MKVTSAEFVISAVGPAQYPEDALPEIALAGRSNVGKSSLINRMINRKNLARTSSTPGKTQHMNYYRINERLYFVDFPGYGYAKVSKVQRAAWGKMVEKYLAERETLKLVLLVVDLRHPPTSDDKMMYDWLKHYGIPMCVVATKADKIPKTRWPKHIKIMKEALGVQPGENFIPYSSEIGLGREDLWNLVESMTAVEEPEIGPESENGE</sequence>
<evidence type="ECO:0000256" key="10">
    <source>
        <dbReference type="HAMAP-Rule" id="MF_00321"/>
    </source>
</evidence>
<comment type="similarity">
    <text evidence="2 10">Belongs to the TRAFAC class TrmE-Era-EngA-EngB-Septin-like GTPase superfamily. EngB GTPase family.</text>
</comment>
<dbReference type="SUPFAM" id="SSF52540">
    <property type="entry name" value="P-loop containing nucleoside triphosphate hydrolases"/>
    <property type="match status" value="1"/>
</dbReference>
<dbReference type="GO" id="GO:0000917">
    <property type="term" value="P:division septum assembly"/>
    <property type="evidence" value="ECO:0007669"/>
    <property type="project" value="UniProtKB-KW"/>
</dbReference>
<comment type="cofactor">
    <cofactor evidence="1">
        <name>Mg(2+)</name>
        <dbReference type="ChEBI" id="CHEBI:18420"/>
    </cofactor>
</comment>
<dbReference type="AlphaFoldDB" id="A0A089LUG3"/>
<protein>
    <recommendedName>
        <fullName evidence="10">Probable GTP-binding protein EngB</fullName>
    </recommendedName>
</protein>
<evidence type="ECO:0000256" key="6">
    <source>
        <dbReference type="ARBA" id="ARBA00022842"/>
    </source>
</evidence>
<evidence type="ECO:0000256" key="4">
    <source>
        <dbReference type="ARBA" id="ARBA00022723"/>
    </source>
</evidence>
<keyword evidence="5 10" id="KW-0547">Nucleotide-binding</keyword>
<accession>A0A089LUG3</accession>
<keyword evidence="8 10" id="KW-0717">Septation</keyword>
<dbReference type="KEGG" id="pste:PSTEL_20675"/>
<dbReference type="PROSITE" id="PS51706">
    <property type="entry name" value="G_ENGB"/>
    <property type="match status" value="1"/>
</dbReference>
<dbReference type="RefSeq" id="WP_038698035.1">
    <property type="nucleotide sequence ID" value="NZ_CP009286.1"/>
</dbReference>
<evidence type="ECO:0000256" key="1">
    <source>
        <dbReference type="ARBA" id="ARBA00001946"/>
    </source>
</evidence>
<dbReference type="PANTHER" id="PTHR11649">
    <property type="entry name" value="MSS1/TRME-RELATED GTP-BINDING PROTEIN"/>
    <property type="match status" value="1"/>
</dbReference>
<dbReference type="CDD" id="cd01876">
    <property type="entry name" value="YihA_EngB"/>
    <property type="match status" value="1"/>
</dbReference>
<name>A0A089LUG3_9BACL</name>
<dbReference type="InterPro" id="IPR030393">
    <property type="entry name" value="G_ENGB_dom"/>
</dbReference>
<dbReference type="STRING" id="169760.PSTEL_20675"/>
<dbReference type="NCBIfam" id="TIGR03598">
    <property type="entry name" value="GTPase_YsxC"/>
    <property type="match status" value="1"/>
</dbReference>
<keyword evidence="3 10" id="KW-0132">Cell division</keyword>
<dbReference type="GO" id="GO:0005525">
    <property type="term" value="F:GTP binding"/>
    <property type="evidence" value="ECO:0007669"/>
    <property type="project" value="UniProtKB-UniRule"/>
</dbReference>
<evidence type="ECO:0000256" key="7">
    <source>
        <dbReference type="ARBA" id="ARBA00023134"/>
    </source>
</evidence>
<dbReference type="PANTHER" id="PTHR11649:SF13">
    <property type="entry name" value="ENGB-TYPE G DOMAIN-CONTAINING PROTEIN"/>
    <property type="match status" value="1"/>
</dbReference>
<evidence type="ECO:0000313" key="13">
    <source>
        <dbReference type="Proteomes" id="UP000029507"/>
    </source>
</evidence>
<keyword evidence="4" id="KW-0479">Metal-binding</keyword>
<evidence type="ECO:0000259" key="11">
    <source>
        <dbReference type="PROSITE" id="PS51706"/>
    </source>
</evidence>
<dbReference type="InterPro" id="IPR006073">
    <property type="entry name" value="GTP-bd"/>
</dbReference>
<evidence type="ECO:0000313" key="12">
    <source>
        <dbReference type="EMBL" id="AIQ65176.1"/>
    </source>
</evidence>
<dbReference type="EMBL" id="CP009286">
    <property type="protein sequence ID" value="AIQ65176.1"/>
    <property type="molecule type" value="Genomic_DNA"/>
</dbReference>
<dbReference type="GO" id="GO:0005829">
    <property type="term" value="C:cytosol"/>
    <property type="evidence" value="ECO:0007669"/>
    <property type="project" value="TreeGrafter"/>
</dbReference>
<dbReference type="FunFam" id="3.40.50.300:FF:000098">
    <property type="entry name" value="Probable GTP-binding protein EngB"/>
    <property type="match status" value="1"/>
</dbReference>
<keyword evidence="9 10" id="KW-0131">Cell cycle</keyword>
<dbReference type="InterPro" id="IPR005225">
    <property type="entry name" value="Small_GTP-bd"/>
</dbReference>
<evidence type="ECO:0000256" key="2">
    <source>
        <dbReference type="ARBA" id="ARBA00009638"/>
    </source>
</evidence>
<dbReference type="HOGENOM" id="CLU_033732_3_0_9"/>
<evidence type="ECO:0000256" key="5">
    <source>
        <dbReference type="ARBA" id="ARBA00022741"/>
    </source>
</evidence>
<dbReference type="Gene3D" id="3.40.50.300">
    <property type="entry name" value="P-loop containing nucleotide triphosphate hydrolases"/>
    <property type="match status" value="1"/>
</dbReference>
<comment type="function">
    <text evidence="10">Necessary for normal cell division and for the maintenance of normal septation.</text>
</comment>
<reference evidence="12 13" key="1">
    <citation type="submission" date="2014-08" db="EMBL/GenBank/DDBJ databases">
        <title>Comparative genomics of the Paenibacillus odorifer group.</title>
        <authorList>
            <person name="den Bakker H.C."/>
            <person name="Tsai Y.-C."/>
            <person name="Martin N."/>
            <person name="Korlach J."/>
            <person name="Wiedmann M."/>
        </authorList>
    </citation>
    <scope>NUCLEOTIDE SEQUENCE [LARGE SCALE GENOMIC DNA]</scope>
    <source>
        <strain evidence="12 13">DSM 14472</strain>
    </source>
</reference>
<proteinExistence type="inferred from homology"/>
<keyword evidence="13" id="KW-1185">Reference proteome</keyword>
<dbReference type="InterPro" id="IPR019987">
    <property type="entry name" value="GTP-bd_ribosome_bio_YsxC"/>
</dbReference>
<gene>
    <name evidence="10" type="primary">engB</name>
    <name evidence="12" type="ORF">PSTEL_20675</name>
</gene>
<dbReference type="Proteomes" id="UP000029507">
    <property type="component" value="Chromosome"/>
</dbReference>
<dbReference type="InterPro" id="IPR027417">
    <property type="entry name" value="P-loop_NTPase"/>
</dbReference>
<evidence type="ECO:0000256" key="3">
    <source>
        <dbReference type="ARBA" id="ARBA00022618"/>
    </source>
</evidence>
<dbReference type="NCBIfam" id="TIGR00231">
    <property type="entry name" value="small_GTP"/>
    <property type="match status" value="1"/>
</dbReference>
<dbReference type="Pfam" id="PF01926">
    <property type="entry name" value="MMR_HSR1"/>
    <property type="match status" value="1"/>
</dbReference>
<dbReference type="GO" id="GO:0046872">
    <property type="term" value="F:metal ion binding"/>
    <property type="evidence" value="ECO:0007669"/>
    <property type="project" value="UniProtKB-KW"/>
</dbReference>
<keyword evidence="6" id="KW-0460">Magnesium</keyword>
<evidence type="ECO:0000256" key="9">
    <source>
        <dbReference type="ARBA" id="ARBA00023306"/>
    </source>
</evidence>
<evidence type="ECO:0000256" key="8">
    <source>
        <dbReference type="ARBA" id="ARBA00023210"/>
    </source>
</evidence>
<feature type="domain" description="EngB-type G" evidence="11">
    <location>
        <begin position="22"/>
        <end position="195"/>
    </location>
</feature>
<keyword evidence="7 10" id="KW-0342">GTP-binding</keyword>